<evidence type="ECO:0000313" key="3">
    <source>
        <dbReference type="Proteomes" id="UP000233551"/>
    </source>
</evidence>
<dbReference type="EMBL" id="PGOL01002154">
    <property type="protein sequence ID" value="PKI50057.1"/>
    <property type="molecule type" value="Genomic_DNA"/>
</dbReference>
<sequence>MPNKNLASLQETVLKGELPRGQSGIVQGRAGQEQKMRKEAVGKMKQKQKRKKVVHWTEDEHSLQLTACKLNGNDYMTWSRAMMIALKARNKLGYVNGSVKRPADGDPMGFLQLAQLYIQPENPTKEEVTSVGLGAAGSWARALMGAGGLVEGTACT</sequence>
<comment type="caution">
    <text evidence="2">The sequence shown here is derived from an EMBL/GenBank/DDBJ whole genome shotgun (WGS) entry which is preliminary data.</text>
</comment>
<name>A0A2I0J1E5_PUNGR</name>
<reference evidence="2 3" key="1">
    <citation type="submission" date="2017-11" db="EMBL/GenBank/DDBJ databases">
        <title>De-novo sequencing of pomegranate (Punica granatum L.) genome.</title>
        <authorList>
            <person name="Akparov Z."/>
            <person name="Amiraslanov A."/>
            <person name="Hajiyeva S."/>
            <person name="Abbasov M."/>
            <person name="Kaur K."/>
            <person name="Hamwieh A."/>
            <person name="Solovyev V."/>
            <person name="Salamov A."/>
            <person name="Braich B."/>
            <person name="Kosarev P."/>
            <person name="Mahmoud A."/>
            <person name="Hajiyev E."/>
            <person name="Babayeva S."/>
            <person name="Izzatullayeva V."/>
            <person name="Mammadov A."/>
            <person name="Mammadov A."/>
            <person name="Sharifova S."/>
            <person name="Ojaghi J."/>
            <person name="Eynullazada K."/>
            <person name="Bayramov B."/>
            <person name="Abdulazimova A."/>
            <person name="Shahmuradov I."/>
        </authorList>
    </citation>
    <scope>NUCLEOTIDE SEQUENCE [LARGE SCALE GENOMIC DNA]</scope>
    <source>
        <strain evidence="3">cv. AG2017</strain>
        <tissue evidence="2">Leaf</tissue>
    </source>
</reference>
<protein>
    <recommendedName>
        <fullName evidence="1">Retrotransposon Copia-like N-terminal domain-containing protein</fullName>
    </recommendedName>
</protein>
<gene>
    <name evidence="2" type="ORF">CRG98_029557</name>
</gene>
<dbReference type="Proteomes" id="UP000233551">
    <property type="component" value="Unassembled WGS sequence"/>
</dbReference>
<evidence type="ECO:0000259" key="1">
    <source>
        <dbReference type="Pfam" id="PF14244"/>
    </source>
</evidence>
<keyword evidence="3" id="KW-1185">Reference proteome</keyword>
<accession>A0A2I0J1E5</accession>
<dbReference type="PANTHER" id="PTHR37610">
    <property type="entry name" value="CCHC-TYPE DOMAIN-CONTAINING PROTEIN"/>
    <property type="match status" value="1"/>
</dbReference>
<dbReference type="PANTHER" id="PTHR37610:SF40">
    <property type="entry name" value="OS01G0909600 PROTEIN"/>
    <property type="match status" value="1"/>
</dbReference>
<evidence type="ECO:0000313" key="2">
    <source>
        <dbReference type="EMBL" id="PKI50057.1"/>
    </source>
</evidence>
<dbReference type="Pfam" id="PF14244">
    <property type="entry name" value="Retrotran_gag_3"/>
    <property type="match status" value="1"/>
</dbReference>
<organism evidence="2 3">
    <name type="scientific">Punica granatum</name>
    <name type="common">Pomegranate</name>
    <dbReference type="NCBI Taxonomy" id="22663"/>
    <lineage>
        <taxon>Eukaryota</taxon>
        <taxon>Viridiplantae</taxon>
        <taxon>Streptophyta</taxon>
        <taxon>Embryophyta</taxon>
        <taxon>Tracheophyta</taxon>
        <taxon>Spermatophyta</taxon>
        <taxon>Magnoliopsida</taxon>
        <taxon>eudicotyledons</taxon>
        <taxon>Gunneridae</taxon>
        <taxon>Pentapetalae</taxon>
        <taxon>rosids</taxon>
        <taxon>malvids</taxon>
        <taxon>Myrtales</taxon>
        <taxon>Lythraceae</taxon>
        <taxon>Punica</taxon>
    </lineage>
</organism>
<proteinExistence type="predicted"/>
<dbReference type="InterPro" id="IPR029472">
    <property type="entry name" value="Copia-like_N"/>
</dbReference>
<dbReference type="AlphaFoldDB" id="A0A2I0J1E5"/>
<feature type="domain" description="Retrotransposon Copia-like N-terminal" evidence="1">
    <location>
        <begin position="58"/>
        <end position="103"/>
    </location>
</feature>